<dbReference type="EMBL" id="AAZDVE040000009">
    <property type="protein sequence ID" value="EMP9432541.1"/>
    <property type="molecule type" value="Genomic_DNA"/>
</dbReference>
<comment type="caution">
    <text evidence="2">The sequence shown here is derived from an EMBL/GenBank/DDBJ whole genome shotgun (WGS) entry which is preliminary data.</text>
</comment>
<dbReference type="AlphaFoldDB" id="A0AAI9MWG7"/>
<reference evidence="2" key="1">
    <citation type="submission" date="2024-02" db="EMBL/GenBank/DDBJ databases">
        <authorList>
            <consortium name="Clinical and Environmental Microbiology Branch: Whole genome sequencing antimicrobial resistance pathogens in the healthcare setting"/>
        </authorList>
    </citation>
    <scope>NUCLEOTIDE SEQUENCE</scope>
    <source>
        <strain evidence="2">2020GO-00142</strain>
    </source>
</reference>
<evidence type="ECO:0000256" key="1">
    <source>
        <dbReference type="SAM" id="Coils"/>
    </source>
</evidence>
<name>A0AAI9MWG7_PROST</name>
<evidence type="ECO:0000313" key="2">
    <source>
        <dbReference type="EMBL" id="EMP9432541.1"/>
    </source>
</evidence>
<proteinExistence type="predicted"/>
<gene>
    <name evidence="2" type="ORF">JRA39_001578</name>
</gene>
<protein>
    <submittedName>
        <fullName evidence="2">Uncharacterized protein</fullName>
    </submittedName>
</protein>
<organism evidence="2">
    <name type="scientific">Providencia stuartii</name>
    <dbReference type="NCBI Taxonomy" id="588"/>
    <lineage>
        <taxon>Bacteria</taxon>
        <taxon>Pseudomonadati</taxon>
        <taxon>Pseudomonadota</taxon>
        <taxon>Gammaproteobacteria</taxon>
        <taxon>Enterobacterales</taxon>
        <taxon>Morganellaceae</taxon>
        <taxon>Providencia</taxon>
    </lineage>
</organism>
<feature type="coiled-coil region" evidence="1">
    <location>
        <begin position="296"/>
        <end position="323"/>
    </location>
</feature>
<sequence length="452" mass="51874">MSSSVHRISVREMNEIRSRRQLAVMNRLFQQWQALSEKRLTRNERTTHITTAYQKLREKHDKIAQFSSRELNAFNQEMASFTVTLNSEMRQIREQFIEEQAIAARSQYHRQRNLAELLERLQQQAPHEIALIAELQNKAILDDEQMASLIFRAMTVLENAAKSPAETQNELLTQLKAQSEGKRLFWQSGGPQSPFAIQCEQIALMIEKLNILGCQKEATLHTERLTELQSMPENAQRQMSADSLIMVMAEQLRDNQKHLKLIERLAQVRDELASFENVEFASLLQQADQASRINPISQIERLIEQIEAAIEQAENAIVIRAQRETILEGLSKLGYEVRENSVTSWLENGQVVITHPATPGYGLELGGKQTRFQARTVAFSSQRDNQRDHDVDAIWCNQHQQLQDILAQSDAELMIDRALPAGSGEMKVVEITDENEQNRNIISHLPHQKTLR</sequence>
<accession>A0AAI9MWG7</accession>
<keyword evidence="1" id="KW-0175">Coiled coil</keyword>